<evidence type="ECO:0000313" key="13">
    <source>
        <dbReference type="Proteomes" id="UP001176059"/>
    </source>
</evidence>
<dbReference type="PROSITE" id="PS00086">
    <property type="entry name" value="CYTOCHROME_P450"/>
    <property type="match status" value="1"/>
</dbReference>
<evidence type="ECO:0000256" key="7">
    <source>
        <dbReference type="ARBA" id="ARBA00023004"/>
    </source>
</evidence>
<evidence type="ECO:0000256" key="6">
    <source>
        <dbReference type="ARBA" id="ARBA00023002"/>
    </source>
</evidence>
<keyword evidence="8 10" id="KW-0503">Monooxygenase</keyword>
<dbReference type="InterPro" id="IPR002401">
    <property type="entry name" value="Cyt_P450_E_grp-I"/>
</dbReference>
<dbReference type="SUPFAM" id="SSF48264">
    <property type="entry name" value="Cytochrome P450"/>
    <property type="match status" value="1"/>
</dbReference>
<feature type="chain" id="PRO_5041406961" evidence="11">
    <location>
        <begin position="26"/>
        <end position="509"/>
    </location>
</feature>
<dbReference type="Gene3D" id="1.10.630.10">
    <property type="entry name" value="Cytochrome P450"/>
    <property type="match status" value="1"/>
</dbReference>
<evidence type="ECO:0000256" key="1">
    <source>
        <dbReference type="ARBA" id="ARBA00001971"/>
    </source>
</evidence>
<keyword evidence="7 9" id="KW-0408">Iron</keyword>
<gene>
    <name evidence="12" type="ORF">DFJ43DRAFT_998820</name>
</gene>
<evidence type="ECO:0000313" key="12">
    <source>
        <dbReference type="EMBL" id="KAJ3731631.1"/>
    </source>
</evidence>
<evidence type="ECO:0000256" key="2">
    <source>
        <dbReference type="ARBA" id="ARBA00005179"/>
    </source>
</evidence>
<proteinExistence type="inferred from homology"/>
<dbReference type="GO" id="GO:0004497">
    <property type="term" value="F:monooxygenase activity"/>
    <property type="evidence" value="ECO:0007669"/>
    <property type="project" value="UniProtKB-KW"/>
</dbReference>
<evidence type="ECO:0000256" key="4">
    <source>
        <dbReference type="ARBA" id="ARBA00022617"/>
    </source>
</evidence>
<dbReference type="InterPro" id="IPR036396">
    <property type="entry name" value="Cyt_P450_sf"/>
</dbReference>
<dbReference type="GO" id="GO:0005506">
    <property type="term" value="F:iron ion binding"/>
    <property type="evidence" value="ECO:0007669"/>
    <property type="project" value="InterPro"/>
</dbReference>
<organism evidence="12 13">
    <name type="scientific">Lentinula guzmanii</name>
    <dbReference type="NCBI Taxonomy" id="2804957"/>
    <lineage>
        <taxon>Eukaryota</taxon>
        <taxon>Fungi</taxon>
        <taxon>Dikarya</taxon>
        <taxon>Basidiomycota</taxon>
        <taxon>Agaricomycotina</taxon>
        <taxon>Agaricomycetes</taxon>
        <taxon>Agaricomycetidae</taxon>
        <taxon>Agaricales</taxon>
        <taxon>Marasmiineae</taxon>
        <taxon>Omphalotaceae</taxon>
        <taxon>Lentinula</taxon>
    </lineage>
</organism>
<reference evidence="12" key="2">
    <citation type="journal article" date="2023" name="Proc. Natl. Acad. Sci. U.S.A.">
        <title>A global phylogenomic analysis of the shiitake genus Lentinula.</title>
        <authorList>
            <person name="Sierra-Patev S."/>
            <person name="Min B."/>
            <person name="Naranjo-Ortiz M."/>
            <person name="Looney B."/>
            <person name="Konkel Z."/>
            <person name="Slot J.C."/>
            <person name="Sakamoto Y."/>
            <person name="Steenwyk J.L."/>
            <person name="Rokas A."/>
            <person name="Carro J."/>
            <person name="Camarero S."/>
            <person name="Ferreira P."/>
            <person name="Molpeceres G."/>
            <person name="Ruiz-Duenas F.J."/>
            <person name="Serrano A."/>
            <person name="Henrissat B."/>
            <person name="Drula E."/>
            <person name="Hughes K.W."/>
            <person name="Mata J.L."/>
            <person name="Ishikawa N.K."/>
            <person name="Vargas-Isla R."/>
            <person name="Ushijima S."/>
            <person name="Smith C.A."/>
            <person name="Donoghue J."/>
            <person name="Ahrendt S."/>
            <person name="Andreopoulos W."/>
            <person name="He G."/>
            <person name="LaButti K."/>
            <person name="Lipzen A."/>
            <person name="Ng V."/>
            <person name="Riley R."/>
            <person name="Sandor L."/>
            <person name="Barry K."/>
            <person name="Martinez A.T."/>
            <person name="Xiao Y."/>
            <person name="Gibbons J.G."/>
            <person name="Terashima K."/>
            <person name="Grigoriev I.V."/>
            <person name="Hibbett D."/>
        </authorList>
    </citation>
    <scope>NUCLEOTIDE SEQUENCE</scope>
    <source>
        <strain evidence="12">ET3784</strain>
    </source>
</reference>
<comment type="similarity">
    <text evidence="3 10">Belongs to the cytochrome P450 family.</text>
</comment>
<dbReference type="GO" id="GO:0020037">
    <property type="term" value="F:heme binding"/>
    <property type="evidence" value="ECO:0007669"/>
    <property type="project" value="InterPro"/>
</dbReference>
<dbReference type="Proteomes" id="UP001176059">
    <property type="component" value="Unassembled WGS sequence"/>
</dbReference>
<comment type="caution">
    <text evidence="12">The sequence shown here is derived from an EMBL/GenBank/DDBJ whole genome shotgun (WGS) entry which is preliminary data.</text>
</comment>
<dbReference type="InterPro" id="IPR050364">
    <property type="entry name" value="Cytochrome_P450_fung"/>
</dbReference>
<protein>
    <submittedName>
        <fullName evidence="12">Cytochrome P450</fullName>
    </submittedName>
</protein>
<feature type="signal peptide" evidence="11">
    <location>
        <begin position="1"/>
        <end position="25"/>
    </location>
</feature>
<dbReference type="PANTHER" id="PTHR46300">
    <property type="entry name" value="P450, PUTATIVE (EUROFUNG)-RELATED-RELATED"/>
    <property type="match status" value="1"/>
</dbReference>
<keyword evidence="11" id="KW-0732">Signal</keyword>
<comment type="pathway">
    <text evidence="2">Secondary metabolite biosynthesis.</text>
</comment>
<dbReference type="Pfam" id="PF00067">
    <property type="entry name" value="p450"/>
    <property type="match status" value="1"/>
</dbReference>
<feature type="binding site" description="axial binding residue" evidence="9">
    <location>
        <position position="438"/>
    </location>
    <ligand>
        <name>heme</name>
        <dbReference type="ChEBI" id="CHEBI:30413"/>
    </ligand>
    <ligandPart>
        <name>Fe</name>
        <dbReference type="ChEBI" id="CHEBI:18248"/>
    </ligandPart>
</feature>
<keyword evidence="6 10" id="KW-0560">Oxidoreductase</keyword>
<evidence type="ECO:0000256" key="5">
    <source>
        <dbReference type="ARBA" id="ARBA00022723"/>
    </source>
</evidence>
<evidence type="ECO:0000256" key="8">
    <source>
        <dbReference type="ARBA" id="ARBA00023033"/>
    </source>
</evidence>
<dbReference type="EMBL" id="JANVFO010000029">
    <property type="protein sequence ID" value="KAJ3731631.1"/>
    <property type="molecule type" value="Genomic_DNA"/>
</dbReference>
<evidence type="ECO:0000256" key="3">
    <source>
        <dbReference type="ARBA" id="ARBA00010617"/>
    </source>
</evidence>
<dbReference type="PRINTS" id="PR00463">
    <property type="entry name" value="EP450I"/>
</dbReference>
<dbReference type="GO" id="GO:0016705">
    <property type="term" value="F:oxidoreductase activity, acting on paired donors, with incorporation or reduction of molecular oxygen"/>
    <property type="evidence" value="ECO:0007669"/>
    <property type="project" value="InterPro"/>
</dbReference>
<dbReference type="CDD" id="cd11065">
    <property type="entry name" value="CYP64-like"/>
    <property type="match status" value="1"/>
</dbReference>
<accession>A0AA38JLC2</accession>
<name>A0AA38JLC2_9AGAR</name>
<evidence type="ECO:0000256" key="9">
    <source>
        <dbReference type="PIRSR" id="PIRSR602401-1"/>
    </source>
</evidence>
<evidence type="ECO:0000256" key="10">
    <source>
        <dbReference type="RuleBase" id="RU000461"/>
    </source>
</evidence>
<keyword evidence="5 9" id="KW-0479">Metal-binding</keyword>
<dbReference type="InterPro" id="IPR017972">
    <property type="entry name" value="Cyt_P450_CS"/>
</dbReference>
<sequence>MILAVAALLVLSLVILYESCRKTFSHEYPLPPGPKKLPIVGNLFDVPKSGRVWLEYAELSRRYKSDIIHLGALGNSIVILNSARIANELLDKRSSIYSSRPSTVMLGELTGWGSVFAFRPNDDLWKAQRKIMNQAMPIGESQRFHPMLIRVTQDLLRDLPHFDILESLHTWAAVLIMDATYGFNTEEAKAYLPTAKVATESVVIAGTPGAFYVDQFPILKYLPEWFPGAGFKRKAREWSDMRSKMTEEPFRLTKERVAMGTARPSLASDALEQMDHDQDLVKQEEVIKATSVAAYGGGSDTTVTALQSFIWAMLMNPDVQTNAQHELDQVLGVGNLPSFNEEASLPYITAVVRETLRYNPVAPIGVPHKLTEDDIYEGFFLPKGSVIVPNVWSMLYSVEDYPQPHLFNPSRFLDANGNINPKVKNPAASAFGFGRRICPGKSIALASLWIAVASILSCYSIEPELNENGKPNKPQTDSGLTLLNQVPPFKCRFVPRSKEIEVFLGLDSS</sequence>
<dbReference type="PRINTS" id="PR00385">
    <property type="entry name" value="P450"/>
</dbReference>
<dbReference type="PANTHER" id="PTHR46300:SF7">
    <property type="entry name" value="P450, PUTATIVE (EUROFUNG)-RELATED"/>
    <property type="match status" value="1"/>
</dbReference>
<dbReference type="InterPro" id="IPR001128">
    <property type="entry name" value="Cyt_P450"/>
</dbReference>
<keyword evidence="4 9" id="KW-0349">Heme</keyword>
<comment type="cofactor">
    <cofactor evidence="1 9">
        <name>heme</name>
        <dbReference type="ChEBI" id="CHEBI:30413"/>
    </cofactor>
</comment>
<dbReference type="AlphaFoldDB" id="A0AA38JLC2"/>
<keyword evidence="13" id="KW-1185">Reference proteome</keyword>
<reference evidence="12" key="1">
    <citation type="submission" date="2022-08" db="EMBL/GenBank/DDBJ databases">
        <authorList>
            <consortium name="DOE Joint Genome Institute"/>
            <person name="Min B."/>
            <person name="Sierra-Patev S."/>
            <person name="Naranjo-Ortiz M."/>
            <person name="Looney B."/>
            <person name="Konkel Z."/>
            <person name="Slot J.C."/>
            <person name="Sakamoto Y."/>
            <person name="Steenwyk J.L."/>
            <person name="Rokas A."/>
            <person name="Carro J."/>
            <person name="Camarero S."/>
            <person name="Ferreira P."/>
            <person name="Molpeceres G."/>
            <person name="Ruiz-duenas F.J."/>
            <person name="Serrano A."/>
            <person name="Henrissat B."/>
            <person name="Drula E."/>
            <person name="Hughes K.W."/>
            <person name="Mata J.L."/>
            <person name="Ishikawa N.K."/>
            <person name="Vargas-Isla R."/>
            <person name="Ushijima S."/>
            <person name="Smith C.A."/>
            <person name="Ahrendt S."/>
            <person name="Andreopoulos W."/>
            <person name="He G."/>
            <person name="LaButti K."/>
            <person name="Lipzen A."/>
            <person name="Ng V."/>
            <person name="Riley R."/>
            <person name="Sandor L."/>
            <person name="Barry K."/>
            <person name="Martinez A.T."/>
            <person name="Xiao Y."/>
            <person name="Gibbons J.G."/>
            <person name="Terashima K."/>
            <person name="Hibbett D.S."/>
            <person name="Grigoriev I.V."/>
        </authorList>
    </citation>
    <scope>NUCLEOTIDE SEQUENCE</scope>
    <source>
        <strain evidence="12">ET3784</strain>
    </source>
</reference>
<evidence type="ECO:0000256" key="11">
    <source>
        <dbReference type="SAM" id="SignalP"/>
    </source>
</evidence>